<dbReference type="OrthoDB" id="8114900at2"/>
<dbReference type="AlphaFoldDB" id="A0A6B9FHX3"/>
<dbReference type="SMART" id="SM00345">
    <property type="entry name" value="HTH_GNTR"/>
    <property type="match status" value="1"/>
</dbReference>
<keyword evidence="3" id="KW-0804">Transcription</keyword>
<dbReference type="PANTHER" id="PTHR43537:SF24">
    <property type="entry name" value="GLUCONATE OPERON TRANSCRIPTIONAL REPRESSOR"/>
    <property type="match status" value="1"/>
</dbReference>
<dbReference type="Gene3D" id="1.20.120.530">
    <property type="entry name" value="GntR ligand-binding domain-like"/>
    <property type="match status" value="1"/>
</dbReference>
<dbReference type="RefSeq" id="WP_010683307.1">
    <property type="nucleotide sequence ID" value="NZ_CP043538.1"/>
</dbReference>
<dbReference type="InterPro" id="IPR011711">
    <property type="entry name" value="GntR_C"/>
</dbReference>
<protein>
    <submittedName>
        <fullName evidence="5">GntR family transcriptional regulator</fullName>
    </submittedName>
</protein>
<dbReference type="SUPFAM" id="SSF46785">
    <property type="entry name" value="Winged helix' DNA-binding domain"/>
    <property type="match status" value="1"/>
</dbReference>
<dbReference type="CDD" id="cd07377">
    <property type="entry name" value="WHTH_GntR"/>
    <property type="match status" value="1"/>
</dbReference>
<dbReference type="GO" id="GO:0003700">
    <property type="term" value="F:DNA-binding transcription factor activity"/>
    <property type="evidence" value="ECO:0007669"/>
    <property type="project" value="InterPro"/>
</dbReference>
<dbReference type="SMART" id="SM00895">
    <property type="entry name" value="FCD"/>
    <property type="match status" value="1"/>
</dbReference>
<evidence type="ECO:0000256" key="2">
    <source>
        <dbReference type="ARBA" id="ARBA00023125"/>
    </source>
</evidence>
<evidence type="ECO:0000256" key="3">
    <source>
        <dbReference type="ARBA" id="ARBA00023163"/>
    </source>
</evidence>
<dbReference type="InterPro" id="IPR036388">
    <property type="entry name" value="WH-like_DNA-bd_sf"/>
</dbReference>
<evidence type="ECO:0000259" key="4">
    <source>
        <dbReference type="PROSITE" id="PS50949"/>
    </source>
</evidence>
<dbReference type="Proteomes" id="UP000012488">
    <property type="component" value="Chromosome"/>
</dbReference>
<keyword evidence="2" id="KW-0238">DNA-binding</keyword>
<name>A0A6B9FHX3_9HYPH</name>
<dbReference type="PANTHER" id="PTHR43537">
    <property type="entry name" value="TRANSCRIPTIONAL REGULATOR, GNTR FAMILY"/>
    <property type="match status" value="1"/>
</dbReference>
<dbReference type="Gene3D" id="1.10.10.10">
    <property type="entry name" value="Winged helix-like DNA-binding domain superfamily/Winged helix DNA-binding domain"/>
    <property type="match status" value="1"/>
</dbReference>
<accession>A0A6B9FHX3</accession>
<proteinExistence type="predicted"/>
<dbReference type="PROSITE" id="PS50949">
    <property type="entry name" value="HTH_GNTR"/>
    <property type="match status" value="1"/>
</dbReference>
<dbReference type="KEGG" id="mmes:MMSR116_06365"/>
<dbReference type="InterPro" id="IPR008920">
    <property type="entry name" value="TF_FadR/GntR_C"/>
</dbReference>
<dbReference type="InterPro" id="IPR000524">
    <property type="entry name" value="Tscrpt_reg_HTH_GntR"/>
</dbReference>
<evidence type="ECO:0000313" key="6">
    <source>
        <dbReference type="Proteomes" id="UP000012488"/>
    </source>
</evidence>
<dbReference type="Pfam" id="PF07729">
    <property type="entry name" value="FCD"/>
    <property type="match status" value="1"/>
</dbReference>
<dbReference type="SUPFAM" id="SSF48008">
    <property type="entry name" value="GntR ligand-binding domain-like"/>
    <property type="match status" value="1"/>
</dbReference>
<dbReference type="EMBL" id="CP043538">
    <property type="protein sequence ID" value="QGY01569.1"/>
    <property type="molecule type" value="Genomic_DNA"/>
</dbReference>
<dbReference type="InterPro" id="IPR036390">
    <property type="entry name" value="WH_DNA-bd_sf"/>
</dbReference>
<evidence type="ECO:0000256" key="1">
    <source>
        <dbReference type="ARBA" id="ARBA00023015"/>
    </source>
</evidence>
<dbReference type="Pfam" id="PF00392">
    <property type="entry name" value="GntR"/>
    <property type="match status" value="1"/>
</dbReference>
<reference evidence="5 6" key="1">
    <citation type="journal article" date="2012" name="Genet. Mol. Biol.">
        <title>Analysis of 16S rRNA and mxaF genes revealing insights into Methylobacterium niche-specific plant association.</title>
        <authorList>
            <person name="Dourado M.N."/>
            <person name="Andreote F.D."/>
            <person name="Dini-Andreote F."/>
            <person name="Conti R."/>
            <person name="Araujo J.M."/>
            <person name="Araujo W.L."/>
        </authorList>
    </citation>
    <scope>NUCLEOTIDE SEQUENCE [LARGE SCALE GENOMIC DNA]</scope>
    <source>
        <strain evidence="5 6">SR1.6/6</strain>
    </source>
</reference>
<sequence>MTETSSTLEPPRGLTVEQTIERLRAAILAGRLVPGQRLVVQDLTEAFSVGRGSLREALQRLSAEGLIEIIPNRGAVIRRLSRKQVRDLFEIRVNLEGLGARLAAERIREIDHRARFEEVWNEVKACGAAQPWHGFIQQNRLYHRTIVGISGNERLAELIDNLHLPIVMFQVGQAMGRESIERSHAAHVEIANAILAGAPDAAEGAMRDHVQTSADWILDLPDNAFRR</sequence>
<keyword evidence="1" id="KW-0805">Transcription regulation</keyword>
<organism evidence="5 6">
    <name type="scientific">Methylobacterium mesophilicum SR1.6/6</name>
    <dbReference type="NCBI Taxonomy" id="908290"/>
    <lineage>
        <taxon>Bacteria</taxon>
        <taxon>Pseudomonadati</taxon>
        <taxon>Pseudomonadota</taxon>
        <taxon>Alphaproteobacteria</taxon>
        <taxon>Hyphomicrobiales</taxon>
        <taxon>Methylobacteriaceae</taxon>
        <taxon>Methylobacterium</taxon>
    </lineage>
</organism>
<gene>
    <name evidence="5" type="ORF">MMSR116_06365</name>
</gene>
<dbReference type="GO" id="GO:0003677">
    <property type="term" value="F:DNA binding"/>
    <property type="evidence" value="ECO:0007669"/>
    <property type="project" value="UniProtKB-KW"/>
</dbReference>
<reference evidence="5 6" key="2">
    <citation type="journal article" date="2013" name="Genome Announc.">
        <title>Draft Genome Sequence of Methylobacterium mesophilicum Strain SR1.6/6, Isolated from Citrus sinensis.</title>
        <authorList>
            <person name="Marinho Almeida D."/>
            <person name="Dini-Andreote F."/>
            <person name="Camargo Neves A.A."/>
            <person name="Juca Ramos R.T."/>
            <person name="Andreote F.D."/>
            <person name="Carneiro A.R."/>
            <person name="Oliveira de Souza Lima A."/>
            <person name="Caracciolo Gomes de Sa P.H."/>
            <person name="Ribeiro Barbosa M.S."/>
            <person name="Araujo W.L."/>
            <person name="Silva A."/>
        </authorList>
    </citation>
    <scope>NUCLEOTIDE SEQUENCE [LARGE SCALE GENOMIC DNA]</scope>
    <source>
        <strain evidence="5 6">SR1.6/6</strain>
    </source>
</reference>
<evidence type="ECO:0000313" key="5">
    <source>
        <dbReference type="EMBL" id="QGY01569.1"/>
    </source>
</evidence>
<feature type="domain" description="HTH gntR-type" evidence="4">
    <location>
        <begin position="13"/>
        <end position="80"/>
    </location>
</feature>